<feature type="domain" description="MBG" evidence="3">
    <location>
        <begin position="891"/>
        <end position="962"/>
    </location>
</feature>
<feature type="non-terminal residue" evidence="4">
    <location>
        <position position="1259"/>
    </location>
</feature>
<protein>
    <recommendedName>
        <fullName evidence="6">GLUG domain-containing protein</fullName>
    </recommendedName>
</protein>
<dbReference type="EMBL" id="JACHXM010000064">
    <property type="protein sequence ID" value="MBB3143602.1"/>
    <property type="molecule type" value="Genomic_DNA"/>
</dbReference>
<feature type="domain" description="GLUG" evidence="2">
    <location>
        <begin position="604"/>
        <end position="627"/>
    </location>
</feature>
<dbReference type="Proteomes" id="UP000525987">
    <property type="component" value="Unassembled WGS sequence"/>
</dbReference>
<proteinExistence type="predicted"/>
<evidence type="ECO:0000313" key="4">
    <source>
        <dbReference type="EMBL" id="MBB3143602.1"/>
    </source>
</evidence>
<dbReference type="Pfam" id="PF07581">
    <property type="entry name" value="Glug"/>
    <property type="match status" value="3"/>
</dbReference>
<evidence type="ECO:0000259" key="3">
    <source>
        <dbReference type="Pfam" id="PF18676"/>
    </source>
</evidence>
<comment type="caution">
    <text evidence="4">The sequence shown here is derived from an EMBL/GenBank/DDBJ whole genome shotgun (WGS) entry which is preliminary data.</text>
</comment>
<dbReference type="Gene3D" id="2.160.20.110">
    <property type="match status" value="2"/>
</dbReference>
<reference evidence="4 5" key="1">
    <citation type="submission" date="2020-08" db="EMBL/GenBank/DDBJ databases">
        <title>Genomic Encyclopedia of Type Strains, Phase III (KMG-III): the genomes of soil and plant-associated and newly described type strains.</title>
        <authorList>
            <person name="Whitman W."/>
        </authorList>
    </citation>
    <scope>NUCLEOTIDE SEQUENCE [LARGE SCALE GENOMIC DNA]</scope>
    <source>
        <strain evidence="4 5">CECT 5995</strain>
    </source>
</reference>
<dbReference type="AlphaFoldDB" id="A0A7W5C2T6"/>
<evidence type="ECO:0008006" key="6">
    <source>
        <dbReference type="Google" id="ProtNLM"/>
    </source>
</evidence>
<evidence type="ECO:0000313" key="5">
    <source>
        <dbReference type="Proteomes" id="UP000525987"/>
    </source>
</evidence>
<name>A0A7W5C2T6_9GAMM</name>
<dbReference type="RefSeq" id="WP_221195920.1">
    <property type="nucleotide sequence ID" value="NZ_JACHXM010000064.1"/>
</dbReference>
<feature type="domain" description="GLUG" evidence="2">
    <location>
        <begin position="121"/>
        <end position="147"/>
    </location>
</feature>
<sequence length="1259" mass="125435">MQGSDGTAVDYTIITALGAEGSSSGTDLQGVLGDLSGNYVLGSDIDASATATWTEGFAPLGRAAYGRTFTGRFDGLGHTIDGLVSTPSSGIFGSDNVALFGATNSGAEIRNIGLVDVQITGRNQVGALVGDAYNTTIDNSYATGQVNGEQNVGGLVGYTTGVDISNSFTAADVELSGNFGGGLIGNAWNSEIRNSYTSSSVTGASQLGGLIGRSQTTTIADTYAVSTVTGTGNDLGGLVGELNGGTVDRSYAAGRVTGTSNGGLIGYGWNGETVQNSFYSIDGTGQTSSAGGSGLSGVEMQQTDDFLAANWDIDAQGGTGSVWRLYEGHTTPLLRSFLTPLTVLPEYDGSGAHQTDISAAAGDALSDPRISGSQTNIALTLTGSANSGEYLASLDLDGLYSGQQGVDLIGGEQIITDGNVANAGDIALTNGISWDTGTLRIDTTGNITNIGAIQGGANSVFHLVDGNWQQHAASLPTFAVNDFRLKEDTASFLRASGGNGTATDPYQIGDVYGLQGLESYTLLGSDFTLASDIGASVTVNWHAGAGFDPIGTRSNRFSGSLDGQGHVIDGLTIDRPEEDNVGLLGRSNGAELHNVGLSDVSLTGASAVGSLVGNTTNTSIENSYAHGGQLTAIESVAGGLVGSGGDGVIQNSYADVAVLAEADGFGSGFAGGLLGAGNIDISNSYALGDVSSPAAEVGGLVGQYNAGTITNSYATGQVNGGSAVGGAVGNLISSAALSQVFWNQDTNTDLTGVGNDAAATGVTGKSLTDLQTLQTFTDAGWDIDAQGGTSSVWRLYEGHTTPLLRSFLTPLTVAVDDASTTYNGTVQTGPGSWSASGPHDSSLILGTASITGGGKDAGNYAISIDGLYSSQQGYDLVVNDGDLTIDKANATVTANSDSVTYNGTTQNVSGFTASGLVGGEDESVLTGVTTSGGSGKDAGTYTHTASGSDGNYLLTFIDGGLTINKALATVTANSDTVTYNGSVQNVSGFTASGLVGGEDEGVLTGVTTSGGTGTDAGSYVHTASGTDGNYALTFIDGGLTIDKALATVTANSDTVTYNGSNQSVTGFTASGLVGGEDESVLSGVTTSGGSGKNAGTYAHTASGSDGNYLLTFVDGELTIDKAAATVTANSDSVTYNGTTQNVSGFTASGLVGGENESVLTGVTTSGGSGKDAGTYTHTASGSDGNYLLTFVDGELAIDKAAATVTANSDSVTYNGGVQNVSGFTASGLVGGEDESVLTGVTTSGGSGKDAGTYAHTASG</sequence>
<accession>A0A7W5C2T6</accession>
<feature type="domain" description="MBG" evidence="3">
    <location>
        <begin position="969"/>
        <end position="1040"/>
    </location>
</feature>
<feature type="domain" description="MBG" evidence="3">
    <location>
        <begin position="1047"/>
        <end position="1118"/>
    </location>
</feature>
<dbReference type="Pfam" id="PF18676">
    <property type="entry name" value="MBG_2"/>
    <property type="match status" value="4"/>
</dbReference>
<evidence type="ECO:0000259" key="2">
    <source>
        <dbReference type="Pfam" id="PF07581"/>
    </source>
</evidence>
<feature type="domain" description="MBG" evidence="3">
    <location>
        <begin position="1125"/>
        <end position="1195"/>
    </location>
</feature>
<dbReference type="InterPro" id="IPR011493">
    <property type="entry name" value="GLUG"/>
</dbReference>
<organism evidence="4 5">
    <name type="scientific">Halomonas organivorans</name>
    <dbReference type="NCBI Taxonomy" id="257772"/>
    <lineage>
        <taxon>Bacteria</taxon>
        <taxon>Pseudomonadati</taxon>
        <taxon>Pseudomonadota</taxon>
        <taxon>Gammaproteobacteria</taxon>
        <taxon>Oceanospirillales</taxon>
        <taxon>Halomonadaceae</taxon>
        <taxon>Halomonas</taxon>
    </lineage>
</organism>
<gene>
    <name evidence="4" type="ORF">FHR96_004528</name>
</gene>
<feature type="domain" description="GLUG" evidence="2">
    <location>
        <begin position="697"/>
        <end position="719"/>
    </location>
</feature>
<evidence type="ECO:0000256" key="1">
    <source>
        <dbReference type="SAM" id="MobiDB-lite"/>
    </source>
</evidence>
<keyword evidence="5" id="KW-1185">Reference proteome</keyword>
<feature type="region of interest" description="Disordered" evidence="1">
    <location>
        <begin position="1238"/>
        <end position="1259"/>
    </location>
</feature>
<dbReference type="InterPro" id="IPR041286">
    <property type="entry name" value="MBG_2"/>
</dbReference>